<dbReference type="PROSITE" id="PS50071">
    <property type="entry name" value="HOMEOBOX_2"/>
    <property type="match status" value="1"/>
</dbReference>
<feature type="domain" description="Homeobox" evidence="8">
    <location>
        <begin position="141"/>
        <end position="184"/>
    </location>
</feature>
<dbReference type="EMBL" id="JAPWDV010000003">
    <property type="protein sequence ID" value="KAJ6217374.1"/>
    <property type="molecule type" value="Genomic_DNA"/>
</dbReference>
<sequence length="231" mass="27375">MNPYDNLVEQFSPEQLKCLVLVLLKEQRQEALNKLLDELKLETIKQNDCLLFVYIQKQANEGKYKDAIQMISTYEILDIKYCIELQTIWNECHYNLYQMKNGIFPKEVQRFRIRLKNPFPMTIWDGIPTKYAIPIPARKILESFFANNRNPDRTEKEDLAQKTKLCMSQVNTWFKNKRNRQKPKDEIEEEIVEECIVPSTIGGDEQSIVSAPIENGVEHEFRRSKRKRKSN</sequence>
<dbReference type="CDD" id="cd00086">
    <property type="entry name" value="homeodomain"/>
    <property type="match status" value="1"/>
</dbReference>
<evidence type="ECO:0000256" key="4">
    <source>
        <dbReference type="ARBA" id="ARBA00023242"/>
    </source>
</evidence>
<name>A0A9Q0RK38_BLOTA</name>
<dbReference type="Pfam" id="PF16878">
    <property type="entry name" value="SIX1_SD"/>
    <property type="match status" value="1"/>
</dbReference>
<reference evidence="9" key="1">
    <citation type="submission" date="2022-12" db="EMBL/GenBank/DDBJ databases">
        <title>Genome assemblies of Blomia tropicalis.</title>
        <authorList>
            <person name="Cui Y."/>
        </authorList>
    </citation>
    <scope>NUCLEOTIDE SEQUENCE</scope>
    <source>
        <tissue evidence="9">Adult mites</tissue>
    </source>
</reference>
<dbReference type="InterPro" id="IPR001356">
    <property type="entry name" value="HD"/>
</dbReference>
<evidence type="ECO:0000256" key="7">
    <source>
        <dbReference type="SAM" id="MobiDB-lite"/>
    </source>
</evidence>
<dbReference type="GO" id="GO:0000978">
    <property type="term" value="F:RNA polymerase II cis-regulatory region sequence-specific DNA binding"/>
    <property type="evidence" value="ECO:0007669"/>
    <property type="project" value="TreeGrafter"/>
</dbReference>
<keyword evidence="3 5" id="KW-0371">Homeobox</keyword>
<protein>
    <recommendedName>
        <fullName evidence="8">Homeobox domain-containing protein</fullName>
    </recommendedName>
</protein>
<dbReference type="AlphaFoldDB" id="A0A9Q0RK38"/>
<organism evidence="9 10">
    <name type="scientific">Blomia tropicalis</name>
    <name type="common">Mite</name>
    <dbReference type="NCBI Taxonomy" id="40697"/>
    <lineage>
        <taxon>Eukaryota</taxon>
        <taxon>Metazoa</taxon>
        <taxon>Ecdysozoa</taxon>
        <taxon>Arthropoda</taxon>
        <taxon>Chelicerata</taxon>
        <taxon>Arachnida</taxon>
        <taxon>Acari</taxon>
        <taxon>Acariformes</taxon>
        <taxon>Sarcoptiformes</taxon>
        <taxon>Astigmata</taxon>
        <taxon>Glycyphagoidea</taxon>
        <taxon>Echimyopodidae</taxon>
        <taxon>Blomia</taxon>
    </lineage>
</organism>
<dbReference type="InterPro" id="IPR031701">
    <property type="entry name" value="SIX1_SD"/>
</dbReference>
<dbReference type="Gene3D" id="1.10.10.60">
    <property type="entry name" value="Homeodomain-like"/>
    <property type="match status" value="1"/>
</dbReference>
<dbReference type="SMART" id="SM00389">
    <property type="entry name" value="HOX"/>
    <property type="match status" value="1"/>
</dbReference>
<comment type="caution">
    <text evidence="9">The sequence shown here is derived from an EMBL/GenBank/DDBJ whole genome shotgun (WGS) entry which is preliminary data.</text>
</comment>
<keyword evidence="4 5" id="KW-0539">Nucleus</keyword>
<dbReference type="PANTHER" id="PTHR10390">
    <property type="entry name" value="HOMEOBOX PROTEIN SIX"/>
    <property type="match status" value="1"/>
</dbReference>
<evidence type="ECO:0000256" key="1">
    <source>
        <dbReference type="ARBA" id="ARBA00004123"/>
    </source>
</evidence>
<keyword evidence="10" id="KW-1185">Reference proteome</keyword>
<dbReference type="SUPFAM" id="SSF46689">
    <property type="entry name" value="Homeodomain-like"/>
    <property type="match status" value="1"/>
</dbReference>
<evidence type="ECO:0000256" key="5">
    <source>
        <dbReference type="PROSITE-ProRule" id="PRU00108"/>
    </source>
</evidence>
<feature type="DNA-binding region" description="Homeobox" evidence="5">
    <location>
        <begin position="143"/>
        <end position="185"/>
    </location>
</feature>
<gene>
    <name evidence="9" type="ORF">RDWZM_008531</name>
</gene>
<comment type="subcellular location">
    <subcellularLocation>
        <location evidence="1 5 6">Nucleus</location>
    </subcellularLocation>
</comment>
<dbReference type="OMA" id="GERRAHC"/>
<evidence type="ECO:0000313" key="9">
    <source>
        <dbReference type="EMBL" id="KAJ6217374.1"/>
    </source>
</evidence>
<proteinExistence type="predicted"/>
<dbReference type="Pfam" id="PF00046">
    <property type="entry name" value="Homeodomain"/>
    <property type="match status" value="1"/>
</dbReference>
<evidence type="ECO:0000256" key="3">
    <source>
        <dbReference type="ARBA" id="ARBA00023155"/>
    </source>
</evidence>
<dbReference type="Proteomes" id="UP001142055">
    <property type="component" value="Chromosome 3"/>
</dbReference>
<dbReference type="InterPro" id="IPR009057">
    <property type="entry name" value="Homeodomain-like_sf"/>
</dbReference>
<dbReference type="PANTHER" id="PTHR10390:SF61">
    <property type="entry name" value="HOMEOBOX PROTEIN SIX2"/>
    <property type="match status" value="1"/>
</dbReference>
<dbReference type="GO" id="GO:0005667">
    <property type="term" value="C:transcription regulator complex"/>
    <property type="evidence" value="ECO:0007669"/>
    <property type="project" value="TreeGrafter"/>
</dbReference>
<accession>A0A9Q0RK38</accession>
<dbReference type="InterPro" id="IPR017970">
    <property type="entry name" value="Homeobox_CS"/>
</dbReference>
<dbReference type="GO" id="GO:0000981">
    <property type="term" value="F:DNA-binding transcription factor activity, RNA polymerase II-specific"/>
    <property type="evidence" value="ECO:0007669"/>
    <property type="project" value="InterPro"/>
</dbReference>
<dbReference type="PROSITE" id="PS00027">
    <property type="entry name" value="HOMEOBOX_1"/>
    <property type="match status" value="1"/>
</dbReference>
<evidence type="ECO:0000256" key="6">
    <source>
        <dbReference type="RuleBase" id="RU000682"/>
    </source>
</evidence>
<evidence type="ECO:0000259" key="8">
    <source>
        <dbReference type="PROSITE" id="PS50071"/>
    </source>
</evidence>
<feature type="region of interest" description="Disordered" evidence="7">
    <location>
        <begin position="206"/>
        <end position="231"/>
    </location>
</feature>
<feature type="compositionally biased region" description="Basic residues" evidence="7">
    <location>
        <begin position="222"/>
        <end position="231"/>
    </location>
</feature>
<keyword evidence="2 5" id="KW-0238">DNA-binding</keyword>
<evidence type="ECO:0000256" key="2">
    <source>
        <dbReference type="ARBA" id="ARBA00023125"/>
    </source>
</evidence>
<evidence type="ECO:0000313" key="10">
    <source>
        <dbReference type="Proteomes" id="UP001142055"/>
    </source>
</evidence>
<dbReference type="GO" id="GO:0005634">
    <property type="term" value="C:nucleus"/>
    <property type="evidence" value="ECO:0007669"/>
    <property type="project" value="UniProtKB-SubCell"/>
</dbReference>